<evidence type="ECO:0000313" key="2">
    <source>
        <dbReference type="Proteomes" id="UP000076969"/>
    </source>
</evidence>
<gene>
    <name evidence="1" type="ORF">A7C91_00240</name>
</gene>
<proteinExistence type="predicted"/>
<dbReference type="EMBL" id="CP015520">
    <property type="protein sequence ID" value="ANF21808.1"/>
    <property type="molecule type" value="Genomic_DNA"/>
</dbReference>
<dbReference type="STRING" id="1712654.A7C91_00240"/>
<keyword evidence="2" id="KW-1185">Reference proteome</keyword>
<dbReference type="RefSeq" id="WP_068663871.1">
    <property type="nucleotide sequence ID" value="NZ_CP015520.1"/>
</dbReference>
<dbReference type="GeneID" id="28494576"/>
<dbReference type="KEGG" id="tpie:A7C91_00240"/>
<name>A0A172WEG8_9EURY</name>
<sequence length="64" mass="7462">MKELGCDGYPLFFNESGGHWKIALPAYRWFEKNEPNTKKVWSNVDRLYTFIEKNPKAVVLALPC</sequence>
<dbReference type="AlphaFoldDB" id="A0A172WEG8"/>
<dbReference type="Proteomes" id="UP000076969">
    <property type="component" value="Chromosome"/>
</dbReference>
<protein>
    <submittedName>
        <fullName evidence="1">Uncharacterized protein</fullName>
    </submittedName>
</protein>
<evidence type="ECO:0000313" key="1">
    <source>
        <dbReference type="EMBL" id="ANF21808.1"/>
    </source>
</evidence>
<organism evidence="1 2">
    <name type="scientific">Thermococcus piezophilus</name>
    <dbReference type="NCBI Taxonomy" id="1712654"/>
    <lineage>
        <taxon>Archaea</taxon>
        <taxon>Methanobacteriati</taxon>
        <taxon>Methanobacteriota</taxon>
        <taxon>Thermococci</taxon>
        <taxon>Thermococcales</taxon>
        <taxon>Thermococcaceae</taxon>
        <taxon>Thermococcus</taxon>
    </lineage>
</organism>
<accession>A0A172WEG8</accession>
<dbReference type="OrthoDB" id="30676at2157"/>
<reference evidence="2" key="1">
    <citation type="journal article" date="2016" name="Syst. Appl. Microbiol.">
        <title>Thermococcus piezophilus sp. nov., a novel hyperthermophilic and piezophilic archaeon with a broad pressure range for growth, isolated from a deepest hydrothermal vent at the Mid-Cayman Rise.</title>
        <authorList>
            <person name="Dalmasso C."/>
            <person name="Oger P."/>
            <person name="Selva G."/>
            <person name="Courtine D."/>
            <person name="L'Haridon S."/>
            <person name="Garlaschelli A."/>
            <person name="Roussel E."/>
            <person name="Miyazaki J."/>
            <person name="Reveillaud J."/>
            <person name="Jebbar M."/>
            <person name="Takai K."/>
            <person name="Maignien L."/>
            <person name="Alain K."/>
        </authorList>
    </citation>
    <scope>NUCLEOTIDE SEQUENCE [LARGE SCALE GENOMIC DNA]</scope>
    <source>
        <strain evidence="2">CDGS</strain>
    </source>
</reference>